<keyword evidence="1" id="KW-1133">Transmembrane helix</keyword>
<proteinExistence type="predicted"/>
<protein>
    <submittedName>
        <fullName evidence="2">Uncharacterized protein</fullName>
    </submittedName>
</protein>
<feature type="transmembrane region" description="Helical" evidence="1">
    <location>
        <begin position="53"/>
        <end position="73"/>
    </location>
</feature>
<dbReference type="EMBL" id="ADFP01000069">
    <property type="protein sequence ID" value="EFB90695.1"/>
    <property type="molecule type" value="Genomic_DNA"/>
</dbReference>
<evidence type="ECO:0000313" key="3">
    <source>
        <dbReference type="Proteomes" id="UP000006462"/>
    </source>
</evidence>
<evidence type="ECO:0000256" key="1">
    <source>
        <dbReference type="SAM" id="Phobius"/>
    </source>
</evidence>
<reference evidence="2 3" key="1">
    <citation type="submission" date="2009-12" db="EMBL/GenBank/DDBJ databases">
        <authorList>
            <person name="Shrivastava S."/>
            <person name="Madupu R."/>
            <person name="Durkin A.S."/>
            <person name="Torralba M."/>
            <person name="Methe B."/>
            <person name="Sutton G.G."/>
            <person name="Strausberg R.L."/>
            <person name="Nelson K.E."/>
        </authorList>
    </citation>
    <scope>NUCLEOTIDE SEQUENCE [LARGE SCALE GENOMIC DNA]</scope>
    <source>
        <strain evidence="2 3">W5455</strain>
    </source>
</reference>
<dbReference type="GeneID" id="90986326"/>
<evidence type="ECO:0000313" key="2">
    <source>
        <dbReference type="EMBL" id="EFB90695.1"/>
    </source>
</evidence>
<keyword evidence="1" id="KW-0812">Transmembrane</keyword>
<keyword evidence="1" id="KW-0472">Membrane</keyword>
<gene>
    <name evidence="2" type="ORF">HMPREF7215_0563</name>
</gene>
<feature type="transmembrane region" description="Helical" evidence="1">
    <location>
        <begin position="12"/>
        <end position="33"/>
    </location>
</feature>
<comment type="caution">
    <text evidence="2">The sequence shown here is derived from an EMBL/GenBank/DDBJ whole genome shotgun (WGS) entry which is preliminary data.</text>
</comment>
<keyword evidence="3" id="KW-1185">Reference proteome</keyword>
<dbReference type="Proteomes" id="UP000006462">
    <property type="component" value="Unassembled WGS sequence"/>
</dbReference>
<organism evidence="2 3">
    <name type="scientific">Pyramidobacter piscolens W5455</name>
    <dbReference type="NCBI Taxonomy" id="352165"/>
    <lineage>
        <taxon>Bacteria</taxon>
        <taxon>Thermotogati</taxon>
        <taxon>Synergistota</taxon>
        <taxon>Synergistia</taxon>
        <taxon>Synergistales</taxon>
        <taxon>Dethiosulfovibrionaceae</taxon>
        <taxon>Pyramidobacter</taxon>
    </lineage>
</organism>
<accession>A0ABM9ZUV1</accession>
<name>A0ABM9ZUV1_9BACT</name>
<sequence length="76" mass="8511">MEKKIIMGLPALNFQALLGLVFFAATFFLVKLIRGIQTGRYPGSGTMLLYLRSVLWFCLVGGLLMFFGALLGFRYV</sequence>
<dbReference type="RefSeq" id="WP_009164851.1">
    <property type="nucleotide sequence ID" value="NZ_ADFP01000069.1"/>
</dbReference>